<dbReference type="Gene3D" id="3.30.565.10">
    <property type="entry name" value="Histidine kinase-like ATPase, C-terminal domain"/>
    <property type="match status" value="1"/>
</dbReference>
<keyword evidence="4" id="KW-1185">Reference proteome</keyword>
<sequence length="135" mass="14448">MAVGGEPPDTPHVLELNRDVVDIAEIRRWAGSALPGLNEDDLLDVQLIVTELVSNVYDHGEFPARLRLDAPSGDGSVRIEVEDASSIPPVLKPSSPHSARGRGLVLVDQLAGEWGVTEQRAGKTIWAVVPRTGGE</sequence>
<reference evidence="4" key="1">
    <citation type="submission" date="2016-10" db="EMBL/GenBank/DDBJ databases">
        <authorList>
            <person name="Varghese N."/>
            <person name="Submissions S."/>
        </authorList>
    </citation>
    <scope>NUCLEOTIDE SEQUENCE [LARGE SCALE GENOMIC DNA]</scope>
    <source>
        <strain evidence="4">CGMCC 4.3506</strain>
    </source>
</reference>
<dbReference type="EMBL" id="FNCC01000003">
    <property type="protein sequence ID" value="SDF74901.1"/>
    <property type="molecule type" value="Genomic_DNA"/>
</dbReference>
<dbReference type="OrthoDB" id="3478628at2"/>
<keyword evidence="1" id="KW-0723">Serine/threonine-protein kinase</keyword>
<feature type="domain" description="Histidine kinase/HSP90-like ATPase" evidence="2">
    <location>
        <begin position="20"/>
        <end position="127"/>
    </location>
</feature>
<proteinExistence type="predicted"/>
<evidence type="ECO:0000313" key="3">
    <source>
        <dbReference type="EMBL" id="SDF74901.1"/>
    </source>
</evidence>
<keyword evidence="3" id="KW-0808">Transferase</keyword>
<dbReference type="PANTHER" id="PTHR35526">
    <property type="entry name" value="ANTI-SIGMA-F FACTOR RSBW-RELATED"/>
    <property type="match status" value="1"/>
</dbReference>
<dbReference type="STRING" id="200378.SAMN05216553_10386"/>
<evidence type="ECO:0000256" key="1">
    <source>
        <dbReference type="ARBA" id="ARBA00022527"/>
    </source>
</evidence>
<accession>A0A1G7NLV2</accession>
<protein>
    <submittedName>
        <fullName evidence="3">Anti-sigma regulatory factor (Ser/Thr protein kinase)</fullName>
    </submittedName>
</protein>
<evidence type="ECO:0000313" key="4">
    <source>
        <dbReference type="Proteomes" id="UP000199623"/>
    </source>
</evidence>
<dbReference type="PANTHER" id="PTHR35526:SF3">
    <property type="entry name" value="ANTI-SIGMA-F FACTOR RSBW"/>
    <property type="match status" value="1"/>
</dbReference>
<dbReference type="GO" id="GO:0004674">
    <property type="term" value="F:protein serine/threonine kinase activity"/>
    <property type="evidence" value="ECO:0007669"/>
    <property type="project" value="UniProtKB-KW"/>
</dbReference>
<dbReference type="Pfam" id="PF13581">
    <property type="entry name" value="HATPase_c_2"/>
    <property type="match status" value="1"/>
</dbReference>
<dbReference type="InterPro" id="IPR036890">
    <property type="entry name" value="HATPase_C_sf"/>
</dbReference>
<dbReference type="SUPFAM" id="SSF55874">
    <property type="entry name" value="ATPase domain of HSP90 chaperone/DNA topoisomerase II/histidine kinase"/>
    <property type="match status" value="1"/>
</dbReference>
<dbReference type="InterPro" id="IPR003594">
    <property type="entry name" value="HATPase_dom"/>
</dbReference>
<dbReference type="InterPro" id="IPR050267">
    <property type="entry name" value="Anti-sigma-factor_SerPK"/>
</dbReference>
<dbReference type="Proteomes" id="UP000199623">
    <property type="component" value="Unassembled WGS sequence"/>
</dbReference>
<name>A0A1G7NLV2_9PSEU</name>
<evidence type="ECO:0000259" key="2">
    <source>
        <dbReference type="Pfam" id="PF13581"/>
    </source>
</evidence>
<dbReference type="AlphaFoldDB" id="A0A1G7NLV2"/>
<gene>
    <name evidence="3" type="ORF">SAMN05216553_10386</name>
</gene>
<organism evidence="3 4">
    <name type="scientific">Lentzea fradiae</name>
    <dbReference type="NCBI Taxonomy" id="200378"/>
    <lineage>
        <taxon>Bacteria</taxon>
        <taxon>Bacillati</taxon>
        <taxon>Actinomycetota</taxon>
        <taxon>Actinomycetes</taxon>
        <taxon>Pseudonocardiales</taxon>
        <taxon>Pseudonocardiaceae</taxon>
        <taxon>Lentzea</taxon>
    </lineage>
</organism>
<keyword evidence="3" id="KW-0418">Kinase</keyword>
<dbReference type="CDD" id="cd16936">
    <property type="entry name" value="HATPase_RsbW-like"/>
    <property type="match status" value="1"/>
</dbReference>